<dbReference type="CDD" id="cd04301">
    <property type="entry name" value="NAT_SF"/>
    <property type="match status" value="1"/>
</dbReference>
<keyword evidence="4" id="KW-0808">Transferase</keyword>
<evidence type="ECO:0000256" key="1">
    <source>
        <dbReference type="RuleBase" id="RU363094"/>
    </source>
</evidence>
<accession>A0A4R8GXL0</accession>
<comment type="subcellular location">
    <subcellularLocation>
        <location evidence="1">Cytoplasm</location>
    </subcellularLocation>
</comment>
<dbReference type="InterPro" id="IPR006464">
    <property type="entry name" value="AcTrfase_RimI/Ard1"/>
</dbReference>
<dbReference type="GO" id="GO:0008999">
    <property type="term" value="F:protein-N-terminal-alanine acetyltransferase activity"/>
    <property type="evidence" value="ECO:0007669"/>
    <property type="project" value="UniProtKB-EC"/>
</dbReference>
<dbReference type="EC" id="2.3.1.266" evidence="1"/>
<dbReference type="PANTHER" id="PTHR47542:SF2">
    <property type="entry name" value="ACYL-COA N-ACYLTRANSFERASES (NAT) SUPERFAMILY PROTEIN"/>
    <property type="match status" value="1"/>
</dbReference>
<dbReference type="Pfam" id="PF00583">
    <property type="entry name" value="Acetyltransf_1"/>
    <property type="match status" value="1"/>
</dbReference>
<feature type="transmembrane region" description="Helical" evidence="2">
    <location>
        <begin position="43"/>
        <end position="65"/>
    </location>
</feature>
<keyword evidence="5" id="KW-1185">Reference proteome</keyword>
<reference evidence="4 5" key="1">
    <citation type="submission" date="2019-03" db="EMBL/GenBank/DDBJ databases">
        <title>Subsurface microbial communities from deep shales in Ohio and West Virginia, USA.</title>
        <authorList>
            <person name="Wrighton K."/>
        </authorList>
    </citation>
    <scope>NUCLEOTIDE SEQUENCE [LARGE SCALE GENOMIC DNA]</scope>
    <source>
        <strain evidence="4 5">MSL 6dP</strain>
    </source>
</reference>
<keyword evidence="2" id="KW-1133">Transmembrane helix</keyword>
<evidence type="ECO:0000313" key="4">
    <source>
        <dbReference type="EMBL" id="TDX50957.1"/>
    </source>
</evidence>
<dbReference type="PANTHER" id="PTHR47542">
    <property type="entry name" value="ACYL-COA N-ACYLTRANSFERASES (NAT) SUPERFAMILY PROTEIN"/>
    <property type="match status" value="1"/>
</dbReference>
<dbReference type="PROSITE" id="PS51186">
    <property type="entry name" value="GNAT"/>
    <property type="match status" value="1"/>
</dbReference>
<feature type="domain" description="N-acetyltransferase" evidence="3">
    <location>
        <begin position="4"/>
        <end position="148"/>
    </location>
</feature>
<dbReference type="EMBL" id="SOEG01000017">
    <property type="protein sequence ID" value="TDX50957.1"/>
    <property type="molecule type" value="Genomic_DNA"/>
</dbReference>
<dbReference type="SUPFAM" id="SSF55729">
    <property type="entry name" value="Acyl-CoA N-acyltransferases (Nat)"/>
    <property type="match status" value="1"/>
</dbReference>
<dbReference type="InterPro" id="IPR000182">
    <property type="entry name" value="GNAT_dom"/>
</dbReference>
<dbReference type="InterPro" id="IPR016181">
    <property type="entry name" value="Acyl_CoA_acyltransferase"/>
</dbReference>
<name>A0A4R8GXL0_9FIRM</name>
<dbReference type="Gene3D" id="3.40.630.30">
    <property type="match status" value="1"/>
</dbReference>
<sequence>MENLLIRPMKKRDLDQVLKIEEEVFSGSSWSKKAFINELKNKYSYYLVVTIADNIIGYIGGWLIFDEAHITTLAVSKEFRRQGIATGILEEFFEDIRNDNILKATLEVRVSNQGARKLYLKEGFVELGIRKNYYSDNQEDAIIMWKEL</sequence>
<dbReference type="AlphaFoldDB" id="A0A4R8GXL0"/>
<dbReference type="Proteomes" id="UP000295832">
    <property type="component" value="Unassembled WGS sequence"/>
</dbReference>
<protein>
    <recommendedName>
        <fullName evidence="1">[Ribosomal protein bS18]-alanine N-acetyltransferase</fullName>
        <ecNumber evidence="1">2.3.1.266</ecNumber>
    </recommendedName>
</protein>
<gene>
    <name evidence="4" type="ORF">C7959_11735</name>
</gene>
<keyword evidence="2" id="KW-0472">Membrane</keyword>
<comment type="catalytic activity">
    <reaction evidence="1">
        <text>N-terminal L-alanyl-[ribosomal protein bS18] + acetyl-CoA = N-terminal N(alpha)-acetyl-L-alanyl-[ribosomal protein bS18] + CoA + H(+)</text>
        <dbReference type="Rhea" id="RHEA:43756"/>
        <dbReference type="Rhea" id="RHEA-COMP:10676"/>
        <dbReference type="Rhea" id="RHEA-COMP:10677"/>
        <dbReference type="ChEBI" id="CHEBI:15378"/>
        <dbReference type="ChEBI" id="CHEBI:57287"/>
        <dbReference type="ChEBI" id="CHEBI:57288"/>
        <dbReference type="ChEBI" id="CHEBI:64718"/>
        <dbReference type="ChEBI" id="CHEBI:83683"/>
        <dbReference type="EC" id="2.3.1.266"/>
    </reaction>
</comment>
<dbReference type="GO" id="GO:0005737">
    <property type="term" value="C:cytoplasm"/>
    <property type="evidence" value="ECO:0007669"/>
    <property type="project" value="UniProtKB-SubCell"/>
</dbReference>
<proteinExistence type="inferred from homology"/>
<comment type="function">
    <text evidence="1">Acetylates the N-terminal alanine of ribosomal protein bS18.</text>
</comment>
<dbReference type="NCBIfam" id="TIGR01575">
    <property type="entry name" value="rimI"/>
    <property type="match status" value="1"/>
</dbReference>
<dbReference type="RefSeq" id="WP_134117281.1">
    <property type="nucleotide sequence ID" value="NZ_SOEG01000017.1"/>
</dbReference>
<comment type="similarity">
    <text evidence="1">Belongs to the acetyltransferase family. RimI subfamily.</text>
</comment>
<evidence type="ECO:0000256" key="2">
    <source>
        <dbReference type="SAM" id="Phobius"/>
    </source>
</evidence>
<dbReference type="STRING" id="926561.GCA_000379025_02123"/>
<organism evidence="4 5">
    <name type="scientific">Orenia marismortui</name>
    <dbReference type="NCBI Taxonomy" id="46469"/>
    <lineage>
        <taxon>Bacteria</taxon>
        <taxon>Bacillati</taxon>
        <taxon>Bacillota</taxon>
        <taxon>Clostridia</taxon>
        <taxon>Halanaerobiales</taxon>
        <taxon>Halobacteroidaceae</taxon>
        <taxon>Orenia</taxon>
    </lineage>
</organism>
<evidence type="ECO:0000313" key="5">
    <source>
        <dbReference type="Proteomes" id="UP000295832"/>
    </source>
</evidence>
<comment type="caution">
    <text evidence="4">The sequence shown here is derived from an EMBL/GenBank/DDBJ whole genome shotgun (WGS) entry which is preliminary data.</text>
</comment>
<keyword evidence="2" id="KW-0812">Transmembrane</keyword>
<keyword evidence="1" id="KW-0963">Cytoplasm</keyword>
<evidence type="ECO:0000259" key="3">
    <source>
        <dbReference type="PROSITE" id="PS51186"/>
    </source>
</evidence>